<feature type="transmembrane region" description="Helical" evidence="1">
    <location>
        <begin position="191"/>
        <end position="212"/>
    </location>
</feature>
<dbReference type="InterPro" id="IPR025291">
    <property type="entry name" value="DUF4153"/>
</dbReference>
<feature type="transmembrane region" description="Helical" evidence="1">
    <location>
        <begin position="122"/>
        <end position="141"/>
    </location>
</feature>
<dbReference type="Pfam" id="PF13687">
    <property type="entry name" value="DUF4153"/>
    <property type="match status" value="1"/>
</dbReference>
<dbReference type="Proteomes" id="UP000183843">
    <property type="component" value="Unassembled WGS sequence"/>
</dbReference>
<keyword evidence="1" id="KW-0472">Membrane</keyword>
<feature type="transmembrane region" description="Helical" evidence="1">
    <location>
        <begin position="153"/>
        <end position="179"/>
    </location>
</feature>
<gene>
    <name evidence="2" type="ORF">SAMN05216587_10468</name>
</gene>
<name>A0A1I0X1X4_SELRU</name>
<feature type="transmembrane region" description="Helical" evidence="1">
    <location>
        <begin position="349"/>
        <end position="368"/>
    </location>
</feature>
<evidence type="ECO:0000313" key="2">
    <source>
        <dbReference type="EMBL" id="SFA94366.1"/>
    </source>
</evidence>
<feature type="transmembrane region" description="Helical" evidence="1">
    <location>
        <begin position="27"/>
        <end position="49"/>
    </location>
</feature>
<feature type="transmembrane region" description="Helical" evidence="1">
    <location>
        <begin position="324"/>
        <end position="342"/>
    </location>
</feature>
<reference evidence="2 3" key="1">
    <citation type="submission" date="2016-10" db="EMBL/GenBank/DDBJ databases">
        <authorList>
            <person name="de Groot N.N."/>
        </authorList>
    </citation>
    <scope>NUCLEOTIDE SEQUENCE [LARGE SCALE GENOMIC DNA]</scope>
    <source>
        <strain evidence="2 3">L14</strain>
    </source>
</reference>
<accession>A0A1I0X1X4</accession>
<proteinExistence type="predicted"/>
<keyword evidence="1" id="KW-1133">Transmembrane helix</keyword>
<feature type="transmembrane region" description="Helical" evidence="1">
    <location>
        <begin position="263"/>
        <end position="280"/>
    </location>
</feature>
<organism evidence="2 3">
    <name type="scientific">Selenomonas ruminantium</name>
    <dbReference type="NCBI Taxonomy" id="971"/>
    <lineage>
        <taxon>Bacteria</taxon>
        <taxon>Bacillati</taxon>
        <taxon>Bacillota</taxon>
        <taxon>Negativicutes</taxon>
        <taxon>Selenomonadales</taxon>
        <taxon>Selenomonadaceae</taxon>
        <taxon>Selenomonas</taxon>
    </lineage>
</organism>
<dbReference type="EMBL" id="FOJX01000004">
    <property type="protein sequence ID" value="SFA94366.1"/>
    <property type="molecule type" value="Genomic_DNA"/>
</dbReference>
<feature type="transmembrane region" description="Helical" evidence="1">
    <location>
        <begin position="93"/>
        <end position="110"/>
    </location>
</feature>
<evidence type="ECO:0000256" key="1">
    <source>
        <dbReference type="SAM" id="Phobius"/>
    </source>
</evidence>
<dbReference type="AlphaFoldDB" id="A0A1I0X1X4"/>
<keyword evidence="1" id="KW-0812">Transmembrane</keyword>
<feature type="transmembrane region" description="Helical" evidence="1">
    <location>
        <begin position="292"/>
        <end position="312"/>
    </location>
</feature>
<feature type="transmembrane region" description="Helical" evidence="1">
    <location>
        <begin position="61"/>
        <end position="81"/>
    </location>
</feature>
<evidence type="ECO:0000313" key="3">
    <source>
        <dbReference type="Proteomes" id="UP000183843"/>
    </source>
</evidence>
<sequence>MWKKSAFSFQYLRENFTEIMTRRLKMLWARFPEAALLNLVHLVYQGIFLLEVNLEDIDKDWIIWTIRLLSLILVAVAVELWRERKGDWQAGKYRWKIWCILLLWGVIQEAGTKFLPEIEQVMFLFVIPGFWLCLILYLLLPKEKEWQSAQLRCVANAFLTAGVLGGMISLLLGICLAAVRALLLPVPMEASLFLLGVLPFACAVNVLLCLLPEINEEVSTAEPVVGNSVIGLVFSCYVFLLLILYLYIGKIIILQAMPIGEMNWYASLAMLGYGFFYFFWNDIQKGWYEKFMRWGLIFFLPILVVQFCGIWIRYEAYGLTSLRYASMICTACGILMLAFRFLRQGMRPLFLLGAVLLLVFSITPLNVMRVPLHNQQARLIALLEQEGLYEDGRIVMSHPISAERTPAIRSCVEYICESGLASDSREDFCRQVDEINWKDYYINAKPTNGKTEKRTEQTKVVFKPRQKGIPVAGFRMVYSFTVKRGVAVIQLEDGNKQSVDIHDYVKGLMSAHKDDTGTQNVVLDDEYLLEDKSRLYFTEITVRRPEGSKELLISGRGYLLQK</sequence>
<feature type="transmembrane region" description="Helical" evidence="1">
    <location>
        <begin position="224"/>
        <end position="248"/>
    </location>
</feature>
<protein>
    <recommendedName>
        <fullName evidence="4">DUF4153 domain-containing protein</fullName>
    </recommendedName>
</protein>
<evidence type="ECO:0008006" key="4">
    <source>
        <dbReference type="Google" id="ProtNLM"/>
    </source>
</evidence>